<dbReference type="PROSITE" id="PS00109">
    <property type="entry name" value="PROTEIN_KINASE_TYR"/>
    <property type="match status" value="1"/>
</dbReference>
<dbReference type="InterPro" id="IPR051681">
    <property type="entry name" value="Ser/Thr_Kinases-Pseudokinases"/>
</dbReference>
<dbReference type="PIRSF" id="PIRSF000654">
    <property type="entry name" value="Integrin-linked_kinase"/>
    <property type="match status" value="1"/>
</dbReference>
<keyword evidence="1" id="KW-0547">Nucleotide-binding</keyword>
<dbReference type="Pfam" id="PF00069">
    <property type="entry name" value="Pkinase"/>
    <property type="match status" value="1"/>
</dbReference>
<reference evidence="3" key="1">
    <citation type="submission" date="2021-01" db="EMBL/GenBank/DDBJ databases">
        <authorList>
            <person name="Corre E."/>
            <person name="Pelletier E."/>
            <person name="Niang G."/>
            <person name="Scheremetjew M."/>
            <person name="Finn R."/>
            <person name="Kale V."/>
            <person name="Holt S."/>
            <person name="Cochrane G."/>
            <person name="Meng A."/>
            <person name="Brown T."/>
            <person name="Cohen L."/>
        </authorList>
    </citation>
    <scope>NUCLEOTIDE SEQUENCE</scope>
</reference>
<accession>A0A7S1APW2</accession>
<dbReference type="InterPro" id="IPR017441">
    <property type="entry name" value="Protein_kinase_ATP_BS"/>
</dbReference>
<dbReference type="EMBL" id="HBFQ01050220">
    <property type="protein sequence ID" value="CAD8861466.1"/>
    <property type="molecule type" value="Transcribed_RNA"/>
</dbReference>
<dbReference type="InterPro" id="IPR011009">
    <property type="entry name" value="Kinase-like_dom_sf"/>
</dbReference>
<evidence type="ECO:0000313" key="3">
    <source>
        <dbReference type="EMBL" id="CAD8861466.1"/>
    </source>
</evidence>
<dbReference type="PANTHER" id="PTHR44329">
    <property type="entry name" value="SERINE/THREONINE-PROTEIN KINASE TNNI3K-RELATED"/>
    <property type="match status" value="1"/>
</dbReference>
<dbReference type="SUPFAM" id="SSF56112">
    <property type="entry name" value="Protein kinase-like (PK-like)"/>
    <property type="match status" value="1"/>
</dbReference>
<dbReference type="PROSITE" id="PS00107">
    <property type="entry name" value="PROTEIN_KINASE_ATP"/>
    <property type="match status" value="1"/>
</dbReference>
<evidence type="ECO:0000256" key="1">
    <source>
        <dbReference type="PROSITE-ProRule" id="PRU10141"/>
    </source>
</evidence>
<dbReference type="InterPro" id="IPR008266">
    <property type="entry name" value="Tyr_kinase_AS"/>
</dbReference>
<organism evidence="3">
    <name type="scientific">Noctiluca scintillans</name>
    <name type="common">Sea sparkle</name>
    <name type="synonym">Red tide dinoflagellate</name>
    <dbReference type="NCBI Taxonomy" id="2966"/>
    <lineage>
        <taxon>Eukaryota</taxon>
        <taxon>Sar</taxon>
        <taxon>Alveolata</taxon>
        <taxon>Dinophyceae</taxon>
        <taxon>Noctilucales</taxon>
        <taxon>Noctilucaceae</taxon>
        <taxon>Noctiluca</taxon>
    </lineage>
</organism>
<feature type="domain" description="Protein kinase" evidence="2">
    <location>
        <begin position="31"/>
        <end position="314"/>
    </location>
</feature>
<protein>
    <recommendedName>
        <fullName evidence="2">Protein kinase domain-containing protein</fullName>
    </recommendedName>
</protein>
<evidence type="ECO:0000259" key="2">
    <source>
        <dbReference type="PROSITE" id="PS50011"/>
    </source>
</evidence>
<proteinExistence type="predicted"/>
<dbReference type="PROSITE" id="PS50011">
    <property type="entry name" value="PROTEIN_KINASE_DOM"/>
    <property type="match status" value="1"/>
</dbReference>
<keyword evidence="1" id="KW-0067">ATP-binding</keyword>
<dbReference type="AlphaFoldDB" id="A0A7S1APW2"/>
<dbReference type="PANTHER" id="PTHR44329:SF214">
    <property type="entry name" value="PROTEIN KINASE DOMAIN-CONTAINING PROTEIN"/>
    <property type="match status" value="1"/>
</dbReference>
<feature type="binding site" evidence="1">
    <location>
        <position position="58"/>
    </location>
    <ligand>
        <name>ATP</name>
        <dbReference type="ChEBI" id="CHEBI:30616"/>
    </ligand>
</feature>
<name>A0A7S1APW2_NOCSC</name>
<dbReference type="InterPro" id="IPR000719">
    <property type="entry name" value="Prot_kinase_dom"/>
</dbReference>
<dbReference type="GO" id="GO:0005524">
    <property type="term" value="F:ATP binding"/>
    <property type="evidence" value="ECO:0007669"/>
    <property type="project" value="UniProtKB-UniRule"/>
</dbReference>
<gene>
    <name evidence="3" type="ORF">NSCI0253_LOCUS35821</name>
</gene>
<dbReference type="Gene3D" id="1.10.510.10">
    <property type="entry name" value="Transferase(Phosphotransferase) domain 1"/>
    <property type="match status" value="1"/>
</dbReference>
<sequence length="318" mass="34593">MKDNRCDERFVDVSAESVMNLKPTRSSFEDVSLLRIIGTGSFGKVYFSLWSGAPVAVKVMVIDSPDAEGTYVFEASLSTKLMHPNLVQTFNYSTMACEPMVGGGSESLCQNVHDGQSSMVHLWIVQEWCDGGTLRQYCDRPRCADVERVLDIMLEIAGAGVYLHNRGVIHGDLTGSNVLLKKQALRKGFVCKVGDFGLSQVLAGDSESVVTGRMGTVTHMPPELFDVNGGKAEMTTKADVYALGVLLWQCLTGEEPFEGFTPPQIVLEVAGGTRLQLPPTVPSSVAEFYSHLTEAQPCERPTFEEALADIATLLNETS</sequence>
<dbReference type="GO" id="GO:0004674">
    <property type="term" value="F:protein serine/threonine kinase activity"/>
    <property type="evidence" value="ECO:0007669"/>
    <property type="project" value="TreeGrafter"/>
</dbReference>